<evidence type="ECO:0000313" key="4">
    <source>
        <dbReference type="EMBL" id="GAK95851.1"/>
    </source>
</evidence>
<gene>
    <name evidence="4" type="ORF">JCM19294_2633</name>
</gene>
<dbReference type="Proteomes" id="UP000029221">
    <property type="component" value="Unassembled WGS sequence"/>
</dbReference>
<dbReference type="STRING" id="319236.BST91_11535"/>
<reference evidence="4" key="1">
    <citation type="journal article" date="2014" name="Genome Announc.">
        <title>Draft Genome Sequences of Marine Flavobacterium Nonlabens Strains NR17, NR24, NR27, NR32, NR33, and Ara13.</title>
        <authorList>
            <person name="Nakanishi M."/>
            <person name="Meirelles P."/>
            <person name="Suzuki R."/>
            <person name="Takatani N."/>
            <person name="Mino S."/>
            <person name="Suda W."/>
            <person name="Oshima K."/>
            <person name="Hattori M."/>
            <person name="Ohkuma M."/>
            <person name="Hosokawa M."/>
            <person name="Miyashita K."/>
            <person name="Thompson F.L."/>
            <person name="Niwa A."/>
            <person name="Sawabe T."/>
            <person name="Sawabe T."/>
        </authorList>
    </citation>
    <scope>NUCLEOTIDE SEQUENCE [LARGE SCALE GENOMIC DNA]</scope>
    <source>
        <strain evidence="4">JCM 19294</strain>
    </source>
</reference>
<feature type="domain" description="Secretion system C-terminal sorting" evidence="3">
    <location>
        <begin position="733"/>
        <end position="807"/>
    </location>
</feature>
<accession>A0A090QJZ2</accession>
<comment type="caution">
    <text evidence="4">The sequence shown here is derived from an EMBL/GenBank/DDBJ whole genome shotgun (WGS) entry which is preliminary data.</text>
</comment>
<evidence type="ECO:0000256" key="1">
    <source>
        <dbReference type="ARBA" id="ARBA00022729"/>
    </source>
</evidence>
<dbReference type="NCBIfam" id="TIGR04183">
    <property type="entry name" value="Por_Secre_tail"/>
    <property type="match status" value="1"/>
</dbReference>
<dbReference type="Pfam" id="PF18962">
    <property type="entry name" value="Por_Secre_tail"/>
    <property type="match status" value="1"/>
</dbReference>
<evidence type="ECO:0000259" key="2">
    <source>
        <dbReference type="Pfam" id="PF13448"/>
    </source>
</evidence>
<protein>
    <recommendedName>
        <fullName evidence="6">DUF4114 domain-containing protein</fullName>
    </recommendedName>
</protein>
<dbReference type="EMBL" id="BBML01000001">
    <property type="protein sequence ID" value="GAK95851.1"/>
    <property type="molecule type" value="Genomic_DNA"/>
</dbReference>
<keyword evidence="1" id="KW-0732">Signal</keyword>
<dbReference type="Pfam" id="PF13448">
    <property type="entry name" value="DUF4114"/>
    <property type="match status" value="1"/>
</dbReference>
<name>A0A090QJZ2_9FLAO</name>
<dbReference type="eggNOG" id="COG1196">
    <property type="taxonomic scope" value="Bacteria"/>
</dbReference>
<sequence>MKKILLLLLFVSQVIWAQGYQYLGAYDSMGTPLYLENPGDVVGSDTMDMVGYSLPEGYPVPIYNPHYITAGYDTDLIIDSLADVWVTFVSEGAGYKNVLGFYTYDINNPPVTAPTPSDITIIFPNVSALYSGGGLLAGDKVKIGTFPAGTGIGWVLLANAWNSSTSSIGNPLWAVHSNPDFNPEALPELQHHNVLLQDAENERIILGFEDVRRDYGSCDNDFNDAVFYVSANPYTALRTTNYADVSKSATVTSGNTGGLESDGKLASLVAVRNFKRSKENHQSNKKNQESFTSYISKNGGTQTTLDAYIPNTGMYGTEVAQVSTPQDLIGITNANEVLSVDYYEQSNRVAAVLATSTTGSIYDHSKVICDRLNNSSLDDVRVVTVNGYPMISSKITLANGEVEYALGFSIKHDGTQNELYSLWEIGQYPTGDYYNFQVWGSSFSQVFAITNGILSNFNQSQSVVNTTMTATVPEVFVNSGYYKNGALHLTITNKTGVLNMNFSGNLSVTEQSGRQNITQSINLSGAYQEDIIIPTGGLFDIGFSINTGSSQPDTLYLADGPWGLDYLDTYATVSQFDINASNTSVSPNVYHVERNPIVTGNVKGNINLFRHLLPGDQSLDITNYDTIQFDLNNDQDVEVVLVPNADVAWTDRFTFTIPANQGNTATHRIRINEFKNRSGVSFSYPDIKTIVFSVISDYSTTIPFSISINDLKIGQFSTLSANQNYDAIAQVMVYPNPASTTAYFKLPVSTSSIELHIYDMNGRLVDRKTESLLETENSFKYDVTSLKKGYYVYKILTANNESFMGKLVKQ</sequence>
<feature type="domain" description="DUF4114" evidence="2">
    <location>
        <begin position="146"/>
        <end position="232"/>
    </location>
</feature>
<keyword evidence="5" id="KW-1185">Reference proteome</keyword>
<dbReference type="InterPro" id="IPR026444">
    <property type="entry name" value="Secre_tail"/>
</dbReference>
<proteinExistence type="predicted"/>
<evidence type="ECO:0000313" key="5">
    <source>
        <dbReference type="Proteomes" id="UP000029221"/>
    </source>
</evidence>
<dbReference type="AlphaFoldDB" id="A0A090QJZ2"/>
<evidence type="ECO:0008006" key="6">
    <source>
        <dbReference type="Google" id="ProtNLM"/>
    </source>
</evidence>
<organism evidence="4 5">
    <name type="scientific">Nonlabens tegetincola</name>
    <dbReference type="NCBI Taxonomy" id="323273"/>
    <lineage>
        <taxon>Bacteria</taxon>
        <taxon>Pseudomonadati</taxon>
        <taxon>Bacteroidota</taxon>
        <taxon>Flavobacteriia</taxon>
        <taxon>Flavobacteriales</taxon>
        <taxon>Flavobacteriaceae</taxon>
        <taxon>Nonlabens</taxon>
    </lineage>
</organism>
<dbReference type="InterPro" id="IPR025193">
    <property type="entry name" value="DUF4114"/>
</dbReference>
<dbReference type="RefSeq" id="WP_042276632.1">
    <property type="nucleotide sequence ID" value="NZ_BBML01000001.1"/>
</dbReference>
<dbReference type="eggNOG" id="COG3391">
    <property type="taxonomic scope" value="Bacteria"/>
</dbReference>
<evidence type="ECO:0000259" key="3">
    <source>
        <dbReference type="Pfam" id="PF18962"/>
    </source>
</evidence>